<protein>
    <submittedName>
        <fullName evidence="1">Uncharacterized protein</fullName>
    </submittedName>
</protein>
<dbReference type="AlphaFoldDB" id="A0A061R7V5"/>
<gene>
    <name evidence="1" type="ORF">TSPGSL018_13301</name>
</gene>
<reference evidence="1" key="1">
    <citation type="submission" date="2014-05" db="EMBL/GenBank/DDBJ databases">
        <title>The transcriptome of the halophilic microalga Tetraselmis sp. GSL018 isolated from the Great Salt Lake, Utah.</title>
        <authorList>
            <person name="Jinkerson R.E."/>
            <person name="D'Adamo S."/>
            <person name="Posewitz M.C."/>
        </authorList>
    </citation>
    <scope>NUCLEOTIDE SEQUENCE</scope>
    <source>
        <strain evidence="1">GSL018</strain>
    </source>
</reference>
<name>A0A061R7V5_9CHLO</name>
<proteinExistence type="predicted"/>
<accession>A0A061R7V5</accession>
<feature type="non-terminal residue" evidence="1">
    <location>
        <position position="1"/>
    </location>
</feature>
<dbReference type="EMBL" id="GBEZ01020058">
    <property type="protein sequence ID" value="JAC66576.1"/>
    <property type="molecule type" value="Transcribed_RNA"/>
</dbReference>
<evidence type="ECO:0000313" key="1">
    <source>
        <dbReference type="EMBL" id="JAC66576.1"/>
    </source>
</evidence>
<organism evidence="1">
    <name type="scientific">Tetraselmis sp. GSL018</name>
    <dbReference type="NCBI Taxonomy" id="582737"/>
    <lineage>
        <taxon>Eukaryota</taxon>
        <taxon>Viridiplantae</taxon>
        <taxon>Chlorophyta</taxon>
        <taxon>core chlorophytes</taxon>
        <taxon>Chlorodendrophyceae</taxon>
        <taxon>Chlorodendrales</taxon>
        <taxon>Chlorodendraceae</taxon>
        <taxon>Tetraselmis</taxon>
    </lineage>
</organism>
<sequence length="78" mass="8802">FPNKPLPLQVQFRPDMPRSPIPGLNVLSSCLSWIQKFSRTYQALFNSKTLLASIFQAQTEQSPVFHPQSLLSKQVTDG</sequence>